<protein>
    <submittedName>
        <fullName evidence="1">Uncharacterized protein</fullName>
    </submittedName>
</protein>
<dbReference type="EMBL" id="BK059109">
    <property type="protein sequence ID" value="DAE31800.1"/>
    <property type="molecule type" value="Genomic_DNA"/>
</dbReference>
<accession>A0A8S5RK81</accession>
<proteinExistence type="predicted"/>
<sequence length="85" mass="9182">MQVLDRTGVGTLWSICKTKFALTGHTHTLSQITNAGAAAGKNIRTLGSVSHSSWENKDRDDLYVPTMSFIAYWNGAYSSSGSSNL</sequence>
<organism evidence="1">
    <name type="scientific">virus sp. ctBM815</name>
    <dbReference type="NCBI Taxonomy" id="2825806"/>
    <lineage>
        <taxon>Viruses</taxon>
    </lineage>
</organism>
<reference evidence="1" key="1">
    <citation type="journal article" date="2021" name="Proc. Natl. Acad. Sci. U.S.A.">
        <title>A Catalog of Tens of Thousands of Viruses from Human Metagenomes Reveals Hidden Associations with Chronic Diseases.</title>
        <authorList>
            <person name="Tisza M.J."/>
            <person name="Buck C.B."/>
        </authorList>
    </citation>
    <scope>NUCLEOTIDE SEQUENCE</scope>
    <source>
        <strain evidence="1">CtBM815</strain>
    </source>
</reference>
<evidence type="ECO:0000313" key="1">
    <source>
        <dbReference type="EMBL" id="DAE31800.1"/>
    </source>
</evidence>
<name>A0A8S5RK81_9VIRU</name>